<feature type="compositionally biased region" description="Low complexity" evidence="1">
    <location>
        <begin position="72"/>
        <end position="98"/>
    </location>
</feature>
<gene>
    <name evidence="2" type="ORF">PPSIR1_07747</name>
</gene>
<dbReference type="Proteomes" id="UP000005801">
    <property type="component" value="Unassembled WGS sequence"/>
</dbReference>
<proteinExistence type="predicted"/>
<evidence type="ECO:0008006" key="4">
    <source>
        <dbReference type="Google" id="ProtNLM"/>
    </source>
</evidence>
<keyword evidence="3" id="KW-1185">Reference proteome</keyword>
<evidence type="ECO:0000256" key="1">
    <source>
        <dbReference type="SAM" id="MobiDB-lite"/>
    </source>
</evidence>
<feature type="region of interest" description="Disordered" evidence="1">
    <location>
        <begin position="1"/>
        <end position="125"/>
    </location>
</feature>
<reference evidence="2 3" key="1">
    <citation type="submission" date="2007-06" db="EMBL/GenBank/DDBJ databases">
        <authorList>
            <person name="Shimkets L."/>
            <person name="Ferriera S."/>
            <person name="Johnson J."/>
            <person name="Kravitz S."/>
            <person name="Beeson K."/>
            <person name="Sutton G."/>
            <person name="Rogers Y.-H."/>
            <person name="Friedman R."/>
            <person name="Frazier M."/>
            <person name="Venter J.C."/>
        </authorList>
    </citation>
    <scope>NUCLEOTIDE SEQUENCE [LARGE SCALE GENOMIC DNA]</scope>
    <source>
        <strain evidence="2 3">SIR-1</strain>
    </source>
</reference>
<evidence type="ECO:0000313" key="2">
    <source>
        <dbReference type="EMBL" id="EDM76268.1"/>
    </source>
</evidence>
<comment type="caution">
    <text evidence="2">The sequence shown here is derived from an EMBL/GenBank/DDBJ whole genome shotgun (WGS) entry which is preliminary data.</text>
</comment>
<accession>A6GCU4</accession>
<evidence type="ECO:0000313" key="3">
    <source>
        <dbReference type="Proteomes" id="UP000005801"/>
    </source>
</evidence>
<organism evidence="2 3">
    <name type="scientific">Plesiocystis pacifica SIR-1</name>
    <dbReference type="NCBI Taxonomy" id="391625"/>
    <lineage>
        <taxon>Bacteria</taxon>
        <taxon>Pseudomonadati</taxon>
        <taxon>Myxococcota</taxon>
        <taxon>Polyangia</taxon>
        <taxon>Nannocystales</taxon>
        <taxon>Nannocystaceae</taxon>
        <taxon>Plesiocystis</taxon>
    </lineage>
</organism>
<protein>
    <recommendedName>
        <fullName evidence="4">Porin</fullName>
    </recommendedName>
</protein>
<name>A6GCU4_9BACT</name>
<dbReference type="EMBL" id="ABCS01000068">
    <property type="protein sequence ID" value="EDM76268.1"/>
    <property type="molecule type" value="Genomic_DNA"/>
</dbReference>
<dbReference type="eggNOG" id="ENOG5032WND">
    <property type="taxonomic scope" value="Bacteria"/>
</dbReference>
<sequence length="540" mass="55745">MIGALAVAIGLGPEPAPEPEEDAVEAADSETSAAWEAAGWGAPAEEDSVVVPDAKAPAEDAPPAPESEGSNSAWEAAGWGAPAESSGPEQAPSTVEGPAEAETETEAEVPAWPSAPPVEPTGPAKPRFGDYVGGSLRLTGAYMHFDDSPELFPNGDDGLGVALGRLLVRGDVGEHLRFDFNGFMELSRGPAGFGGGGLGGSFTSAGATQSAYRTTYLGWTFWESGTIAGQLGVDYMAMKVKAGPVQVDVGRFPVTYAVTTMFTTNDFFAPFSATAVNTIYKPGVDALRLSAGIGSRGSWDFVGALGYEPELDLLGMDNADANRPTWARSALLTRAAVVGAGFEWAALGGKVSQRWVAGGSLQGEAGPLTLRGEFHVGIPDADGDGHDPSEDGDADRPIYGRAAAGFGVTFAWQNANLMAEYMFASDGANDPDGYLERALAGYSDDLPYLGQHYAGVGGGLEILPILRVGGTVLVSATDGSGLAGVSFIYSVADESDLILGVFVPWGKGLQGVDSMTGSIDLGSEFGLSPLTAYLEARVFF</sequence>
<feature type="compositionally biased region" description="Low complexity" evidence="1">
    <location>
        <begin position="29"/>
        <end position="43"/>
    </location>
</feature>
<feature type="compositionally biased region" description="Acidic residues" evidence="1">
    <location>
        <begin position="17"/>
        <end position="28"/>
    </location>
</feature>
<dbReference type="AlphaFoldDB" id="A6GCU4"/>
<dbReference type="STRING" id="391625.PPSIR1_07747"/>